<dbReference type="EMBL" id="SZYD01000016">
    <property type="protein sequence ID" value="KAD3338668.1"/>
    <property type="molecule type" value="Genomic_DNA"/>
</dbReference>
<proteinExistence type="predicted"/>
<reference evidence="2 3" key="1">
    <citation type="submission" date="2019-05" db="EMBL/GenBank/DDBJ databases">
        <title>Mikania micrantha, genome provides insights into the molecular mechanism of rapid growth.</title>
        <authorList>
            <person name="Liu B."/>
        </authorList>
    </citation>
    <scope>NUCLEOTIDE SEQUENCE [LARGE SCALE GENOMIC DNA]</scope>
    <source>
        <strain evidence="2">NLD-2019</strain>
        <tissue evidence="2">Leaf</tissue>
    </source>
</reference>
<organism evidence="2 3">
    <name type="scientific">Mikania micrantha</name>
    <name type="common">bitter vine</name>
    <dbReference type="NCBI Taxonomy" id="192012"/>
    <lineage>
        <taxon>Eukaryota</taxon>
        <taxon>Viridiplantae</taxon>
        <taxon>Streptophyta</taxon>
        <taxon>Embryophyta</taxon>
        <taxon>Tracheophyta</taxon>
        <taxon>Spermatophyta</taxon>
        <taxon>Magnoliopsida</taxon>
        <taxon>eudicotyledons</taxon>
        <taxon>Gunneridae</taxon>
        <taxon>Pentapetalae</taxon>
        <taxon>asterids</taxon>
        <taxon>campanulids</taxon>
        <taxon>Asterales</taxon>
        <taxon>Asteraceae</taxon>
        <taxon>Asteroideae</taxon>
        <taxon>Heliantheae alliance</taxon>
        <taxon>Eupatorieae</taxon>
        <taxon>Mikania</taxon>
    </lineage>
</organism>
<evidence type="ECO:0000313" key="2">
    <source>
        <dbReference type="EMBL" id="KAD3338668.1"/>
    </source>
</evidence>
<feature type="compositionally biased region" description="Basic and acidic residues" evidence="1">
    <location>
        <begin position="236"/>
        <end position="253"/>
    </location>
</feature>
<keyword evidence="3" id="KW-1185">Reference proteome</keyword>
<feature type="region of interest" description="Disordered" evidence="1">
    <location>
        <begin position="1"/>
        <end position="20"/>
    </location>
</feature>
<feature type="compositionally biased region" description="Polar residues" evidence="1">
    <location>
        <begin position="196"/>
        <end position="208"/>
    </location>
</feature>
<comment type="caution">
    <text evidence="2">The sequence shown here is derived from an EMBL/GenBank/DDBJ whole genome shotgun (WGS) entry which is preliminary data.</text>
</comment>
<feature type="compositionally biased region" description="Basic and acidic residues" evidence="1">
    <location>
        <begin position="1011"/>
        <end position="1023"/>
    </location>
</feature>
<feature type="compositionally biased region" description="Polar residues" evidence="1">
    <location>
        <begin position="927"/>
        <end position="942"/>
    </location>
</feature>
<feature type="region of interest" description="Disordered" evidence="1">
    <location>
        <begin position="910"/>
        <end position="960"/>
    </location>
</feature>
<name>A0A5N6MG79_9ASTR</name>
<protein>
    <submittedName>
        <fullName evidence="2">Uncharacterized protein</fullName>
    </submittedName>
</protein>
<feature type="region of interest" description="Disordered" evidence="1">
    <location>
        <begin position="105"/>
        <end position="153"/>
    </location>
</feature>
<feature type="region of interest" description="Disordered" evidence="1">
    <location>
        <begin position="972"/>
        <end position="1034"/>
    </location>
</feature>
<gene>
    <name evidence="2" type="ORF">E3N88_34189</name>
</gene>
<accession>A0A5N6MG79</accession>
<feature type="region of interest" description="Disordered" evidence="1">
    <location>
        <begin position="190"/>
        <end position="257"/>
    </location>
</feature>
<dbReference type="Proteomes" id="UP000326396">
    <property type="component" value="Linkage Group LG6"/>
</dbReference>
<evidence type="ECO:0000256" key="1">
    <source>
        <dbReference type="SAM" id="MobiDB-lite"/>
    </source>
</evidence>
<sequence>MNPSTDNMNLDEPPDPKEYPQLEAWRDYSKSIGRPTGYGEQSEIRVGLANVGNGLIMATQTPIQENLECRINAEESFPISPANDEDATGLVDTEMGADGDDASITDEDEETHPGKCSDNVNCSNLKHPVIEPTPVDRNVRETDTGNSKLNPEQGLENQLAKGNDQNFHNPMGIGDHDADGFITMRRRKNVNAGKKVNNQYQSGGSKQSGYREESRMKSYDKEDKQGTTSGTRAQRKMGEMHQSFKEKQKEKMGVKPTQQVYRVKDHRRTINQRSAVGEPSKKVNNGQNIKLTNQFDLLGQGCIMGGHCSTGMGLDQNGLGISCDVLHDSCPNCHHQTYAEDYRWKQKIQGQSLANWDVCFCALMGSIEDQNVRCGQVNGCRFHYNFVDEHLLHYWVMYQGWGNLVLCFGHNYMERMRLWSGLYENFNYWSSLTNWLPSQCMLTSAKSKGRSLLGEIKKGCIGAGSEQMLWEWRGTVFGGAGGWFPDHRQLLDTFTGGLNGMIAGVKGAAMFSSFMCHLFKIGWGFYGDYVDPSVSQLLFVVLCPINNMVGIWLTQIGVLKRCRLLWVGYYLGFTICCVGSHQTCKQDRPGKIIWNDNGNSQDLMRLVDMPVWYAYLCQDLTKRLVQRWARLNGVDNGAGWQGRGAGRPAPWLVLHAAFMGRPSDYQGWNVAGPECDAGYSGLANGATDLGLAKLWGRLQMGRMYTGGQGACLKWPRCGQEGPLELGGIRGIGDDHYIADCMTYLLVLCWGKYDHWVDLKFGQIIHANISAKNFHGTLITNAGVIHVNMGFQLCGGQRLGYWWFKYGCFTNFVIGSNHPCHYLPMEPSIGGQNPLISHHDRPPDIPIGEPVPTSSVGNSRKANGYGNHKETIGVQVKGFKSIRREKQSWRYSPMLSDLIARDFLRETREMADSQPVSSLANQKEVPAKSSSAQVGGATESPSPVSHGPGPNIVVTPPSSGDVVRPIEIHMAEADVTSPVNGQPAPRMKQILDGPNGDPKPAEQVDSLLEDQTGTKKKGDGDQLKPNETTGNNLIDRMDQDNQEGFEQVVHNKRGKEVVQNSVQGAVGNGSGKGGPKLVNGVQKGKPTEGGFNFQRAVKGNKGKPKANAPSVPAQVGTPAVQVANRFGALGVDVEMDQISGKNDSLGGCSLNKEQEIELGRVLPTSISKGPTKTPDKYGSLSDKQKSIIMRYIKVTHTVPQIVANSWGLGESEYFLDQCHRLGYDPDLLLVDDESFLEDYLLEESLQDTLDQPVNATHGVLNSKKKAILNALKSKAKAVKAKDMAKWSVGEWCYFVEQARILKIDMTYAAEDVEEEDNCMASFIAGWEKKR</sequence>
<evidence type="ECO:0000313" key="3">
    <source>
        <dbReference type="Proteomes" id="UP000326396"/>
    </source>
</evidence>
<feature type="compositionally biased region" description="Basic and acidic residues" evidence="1">
    <location>
        <begin position="209"/>
        <end position="225"/>
    </location>
</feature>